<dbReference type="Gramene" id="OB12G20800.1">
    <property type="protein sequence ID" value="OB12G20800.1"/>
    <property type="gene ID" value="OB12G20800"/>
</dbReference>
<dbReference type="OMA" id="WFGAAHE"/>
<dbReference type="HOGENOM" id="CLU_079488_0_0_1"/>
<reference evidence="1" key="1">
    <citation type="journal article" date="2013" name="Nat. Commun.">
        <title>Whole-genome sequencing of Oryza brachyantha reveals mechanisms underlying Oryza genome evolution.</title>
        <authorList>
            <person name="Chen J."/>
            <person name="Huang Q."/>
            <person name="Gao D."/>
            <person name="Wang J."/>
            <person name="Lang Y."/>
            <person name="Liu T."/>
            <person name="Li B."/>
            <person name="Bai Z."/>
            <person name="Luis Goicoechea J."/>
            <person name="Liang C."/>
            <person name="Chen C."/>
            <person name="Zhang W."/>
            <person name="Sun S."/>
            <person name="Liao Y."/>
            <person name="Zhang X."/>
            <person name="Yang L."/>
            <person name="Song C."/>
            <person name="Wang M."/>
            <person name="Shi J."/>
            <person name="Liu G."/>
            <person name="Liu J."/>
            <person name="Zhou H."/>
            <person name="Zhou W."/>
            <person name="Yu Q."/>
            <person name="An N."/>
            <person name="Chen Y."/>
            <person name="Cai Q."/>
            <person name="Wang B."/>
            <person name="Liu B."/>
            <person name="Min J."/>
            <person name="Huang Y."/>
            <person name="Wu H."/>
            <person name="Li Z."/>
            <person name="Zhang Y."/>
            <person name="Yin Y."/>
            <person name="Song W."/>
            <person name="Jiang J."/>
            <person name="Jackson S.A."/>
            <person name="Wing R.A."/>
            <person name="Wang J."/>
            <person name="Chen M."/>
        </authorList>
    </citation>
    <scope>NUCLEOTIDE SEQUENCE [LARGE SCALE GENOMIC DNA]</scope>
    <source>
        <strain evidence="1">cv. IRGC 101232</strain>
    </source>
</reference>
<evidence type="ECO:0000313" key="2">
    <source>
        <dbReference type="Proteomes" id="UP000006038"/>
    </source>
</evidence>
<accession>J3NDM2</accession>
<dbReference type="Proteomes" id="UP000006038">
    <property type="component" value="Chromosome 12"/>
</dbReference>
<protein>
    <submittedName>
        <fullName evidence="1">Uncharacterized protein</fullName>
    </submittedName>
</protein>
<organism evidence="1">
    <name type="scientific">Oryza brachyantha</name>
    <name type="common">malo sina</name>
    <dbReference type="NCBI Taxonomy" id="4533"/>
    <lineage>
        <taxon>Eukaryota</taxon>
        <taxon>Viridiplantae</taxon>
        <taxon>Streptophyta</taxon>
        <taxon>Embryophyta</taxon>
        <taxon>Tracheophyta</taxon>
        <taxon>Spermatophyta</taxon>
        <taxon>Magnoliopsida</taxon>
        <taxon>Liliopsida</taxon>
        <taxon>Poales</taxon>
        <taxon>Poaceae</taxon>
        <taxon>BOP clade</taxon>
        <taxon>Oryzoideae</taxon>
        <taxon>Oryzeae</taxon>
        <taxon>Oryzinae</taxon>
        <taxon>Oryza</taxon>
    </lineage>
</organism>
<evidence type="ECO:0000313" key="1">
    <source>
        <dbReference type="EnsemblPlants" id="OB12G20800.1"/>
    </source>
</evidence>
<dbReference type="AlphaFoldDB" id="J3NDM2"/>
<keyword evidence="2" id="KW-1185">Reference proteome</keyword>
<sequence>MAPPASPVPRLDASAVDPATVAYLRDLVGALEGKCFHLACDGQFAGDVTDDLFRLRPEPNLLHGVPDVVASAVKALEEILRKGCAALAAYGRHMVRLKREHKEEALGDAMAELLSVDDVIVDNYDAFDATRAHLLATMRAKQHLINQIAAVITSPAGGGGGGDCLTAALAALTSLLPRLSQAHQREAELQIGMNRMILSFLRMFWHLQIAKARVEAIEAALAAAASLSGDWSYDVQLVRDATARFEESAQILRQYMA</sequence>
<reference evidence="1" key="2">
    <citation type="submission" date="2013-04" db="UniProtKB">
        <authorList>
            <consortium name="EnsemblPlants"/>
        </authorList>
    </citation>
    <scope>IDENTIFICATION</scope>
</reference>
<dbReference type="EnsemblPlants" id="OB12G20800.1">
    <property type="protein sequence ID" value="OB12G20800.1"/>
    <property type="gene ID" value="OB12G20800"/>
</dbReference>
<proteinExistence type="predicted"/>
<name>J3NDM2_ORYBR</name>